<evidence type="ECO:0000256" key="6">
    <source>
        <dbReference type="PROSITE-ProRule" id="PRU00552"/>
    </source>
</evidence>
<dbReference type="Gene3D" id="3.40.50.300">
    <property type="entry name" value="P-loop containing nucleotide triphosphate hydrolases"/>
    <property type="match status" value="2"/>
</dbReference>
<dbReference type="PROSITE" id="PS51195">
    <property type="entry name" value="Q_MOTIF"/>
    <property type="match status" value="1"/>
</dbReference>
<feature type="compositionally biased region" description="Acidic residues" evidence="7">
    <location>
        <begin position="328"/>
        <end position="346"/>
    </location>
</feature>
<dbReference type="InterPro" id="IPR014001">
    <property type="entry name" value="Helicase_ATP-bd"/>
</dbReference>
<evidence type="ECO:0000256" key="3">
    <source>
        <dbReference type="ARBA" id="ARBA00022801"/>
    </source>
</evidence>
<dbReference type="RefSeq" id="XP_007512859.1">
    <property type="nucleotide sequence ID" value="XM_007512797.1"/>
</dbReference>
<keyword evidence="5" id="KW-0067">ATP-binding</keyword>
<evidence type="ECO:0000313" key="12">
    <source>
        <dbReference type="Proteomes" id="UP000198341"/>
    </source>
</evidence>
<keyword evidence="4 11" id="KW-0347">Helicase</keyword>
<dbReference type="CDD" id="cd18787">
    <property type="entry name" value="SF2_C_DEAD"/>
    <property type="match status" value="1"/>
</dbReference>
<gene>
    <name evidence="11" type="ORF">Bathy05g01150</name>
</gene>
<evidence type="ECO:0000259" key="8">
    <source>
        <dbReference type="PROSITE" id="PS51192"/>
    </source>
</evidence>
<sequence>MPRILANSSSTRSRSSDVFFSLKRSEQQQQQQGQQKWSRIDENSHENEKEEKEEDDDDDIRLTFNDLALAEHIVLGLQKCGFIYPSPVQVSAIPLERLGRDVLVQAKSGTGKTVAFACRLLDSVLLTKVEADVDTFAIDERGGKRVDVSSSVKAMCIAPTREIALQTADVLRTLATACAGSSKGRFKQERLACFLGGLPVADDGRAMKRRPACVVGTPGRMKQLVEMDILRTDQIRTVVLDEADQLLTKTGFCQDVLFLIHAASHKQRQLIACSATFSKNARKRMESLTTRDGKPSAIEKVSLCEETVALRGVKMCYRFICRREEAKEEDEKEKEGDDNDGDDDDDGMRLLEEKAETCIDIFNSVRFHQAVIFVESRDRGEKLSAIMIKKGGFKTAFTSGKLPQRERMNVMQRFRDFELRAIVSTDLISRGVDCERVNLVINVDLPRDGQTFMHRCGRTGRFGTSGVAVAVLEDEKELKTLKDMLDKTSKEESERWNIEEGDEIDDEYRSGEKSTRAAFCNLEKLPDTVPESWYAYDLEENDEKRLQALHLEEEKLALLETSSEEEEESSSSGSSSSGSSSSSEGEDSEGEYDDDEDEDDEEDFEEIQRQWREKRAYASWWWWHEYRQKVGPAFVVPPF</sequence>
<dbReference type="eggNOG" id="KOG4284">
    <property type="taxonomic scope" value="Eukaryota"/>
</dbReference>
<keyword evidence="2" id="KW-0547">Nucleotide-binding</keyword>
<organism evidence="11 12">
    <name type="scientific">Bathycoccus prasinos</name>
    <dbReference type="NCBI Taxonomy" id="41875"/>
    <lineage>
        <taxon>Eukaryota</taxon>
        <taxon>Viridiplantae</taxon>
        <taxon>Chlorophyta</taxon>
        <taxon>Mamiellophyceae</taxon>
        <taxon>Mamiellales</taxon>
        <taxon>Bathycoccaceae</taxon>
        <taxon>Bathycoccus</taxon>
    </lineage>
</organism>
<dbReference type="KEGG" id="bpg:Bathy05g01150"/>
<dbReference type="PROSITE" id="PS51194">
    <property type="entry name" value="HELICASE_CTER"/>
    <property type="match status" value="1"/>
</dbReference>
<dbReference type="PROSITE" id="PS51192">
    <property type="entry name" value="HELICASE_ATP_BIND_1"/>
    <property type="match status" value="1"/>
</dbReference>
<name>K8EEC2_9CHLO</name>
<keyword evidence="3" id="KW-0378">Hydrolase</keyword>
<proteinExistence type="predicted"/>
<feature type="region of interest" description="Disordered" evidence="7">
    <location>
        <begin position="328"/>
        <end position="347"/>
    </location>
</feature>
<dbReference type="SMART" id="SM00487">
    <property type="entry name" value="DEXDc"/>
    <property type="match status" value="1"/>
</dbReference>
<dbReference type="EC" id="3.6.4.13" evidence="1"/>
<evidence type="ECO:0000256" key="1">
    <source>
        <dbReference type="ARBA" id="ARBA00012552"/>
    </source>
</evidence>
<dbReference type="Proteomes" id="UP000198341">
    <property type="component" value="Chromosome 5"/>
</dbReference>
<evidence type="ECO:0000256" key="5">
    <source>
        <dbReference type="ARBA" id="ARBA00022840"/>
    </source>
</evidence>
<dbReference type="InterPro" id="IPR011545">
    <property type="entry name" value="DEAD/DEAH_box_helicase_dom"/>
</dbReference>
<evidence type="ECO:0000259" key="10">
    <source>
        <dbReference type="PROSITE" id="PS51195"/>
    </source>
</evidence>
<evidence type="ECO:0000256" key="2">
    <source>
        <dbReference type="ARBA" id="ARBA00022741"/>
    </source>
</evidence>
<dbReference type="GO" id="GO:0016787">
    <property type="term" value="F:hydrolase activity"/>
    <property type="evidence" value="ECO:0007669"/>
    <property type="project" value="UniProtKB-KW"/>
</dbReference>
<dbReference type="GO" id="GO:0003676">
    <property type="term" value="F:nucleic acid binding"/>
    <property type="evidence" value="ECO:0007669"/>
    <property type="project" value="InterPro"/>
</dbReference>
<dbReference type="SUPFAM" id="SSF52540">
    <property type="entry name" value="P-loop containing nucleoside triphosphate hydrolases"/>
    <property type="match status" value="1"/>
</dbReference>
<feature type="compositionally biased region" description="Basic and acidic residues" evidence="7">
    <location>
        <begin position="38"/>
        <end position="50"/>
    </location>
</feature>
<dbReference type="InterPro" id="IPR014014">
    <property type="entry name" value="RNA_helicase_DEAD_Q_motif"/>
</dbReference>
<evidence type="ECO:0000313" key="11">
    <source>
        <dbReference type="EMBL" id="CCO16417.1"/>
    </source>
</evidence>
<dbReference type="Pfam" id="PF00270">
    <property type="entry name" value="DEAD"/>
    <property type="match status" value="1"/>
</dbReference>
<dbReference type="AlphaFoldDB" id="K8EEC2"/>
<feature type="short sequence motif" description="Q motif" evidence="6">
    <location>
        <begin position="62"/>
        <end position="90"/>
    </location>
</feature>
<evidence type="ECO:0000256" key="4">
    <source>
        <dbReference type="ARBA" id="ARBA00022806"/>
    </source>
</evidence>
<dbReference type="InterPro" id="IPR027417">
    <property type="entry name" value="P-loop_NTPase"/>
</dbReference>
<keyword evidence="12" id="KW-1185">Reference proteome</keyword>
<reference evidence="11 12" key="1">
    <citation type="submission" date="2011-10" db="EMBL/GenBank/DDBJ databases">
        <authorList>
            <person name="Genoscope - CEA"/>
        </authorList>
    </citation>
    <scope>NUCLEOTIDE SEQUENCE [LARGE SCALE GENOMIC DNA]</scope>
    <source>
        <strain evidence="11 12">RCC 1105</strain>
    </source>
</reference>
<dbReference type="PANTHER" id="PTHR47958">
    <property type="entry name" value="ATP-DEPENDENT RNA HELICASE DBP3"/>
    <property type="match status" value="1"/>
</dbReference>
<dbReference type="STRING" id="41875.K8EEC2"/>
<dbReference type="Pfam" id="PF00271">
    <property type="entry name" value="Helicase_C"/>
    <property type="match status" value="1"/>
</dbReference>
<dbReference type="GeneID" id="19015619"/>
<feature type="compositionally biased region" description="Low complexity" evidence="7">
    <location>
        <begin position="570"/>
        <end position="583"/>
    </location>
</feature>
<feature type="domain" description="Helicase ATP-binding" evidence="8">
    <location>
        <begin position="93"/>
        <end position="295"/>
    </location>
</feature>
<feature type="compositionally biased region" description="Acidic residues" evidence="7">
    <location>
        <begin position="584"/>
        <end position="605"/>
    </location>
</feature>
<feature type="region of interest" description="Disordered" evidence="7">
    <location>
        <begin position="559"/>
        <end position="607"/>
    </location>
</feature>
<evidence type="ECO:0000256" key="7">
    <source>
        <dbReference type="SAM" id="MobiDB-lite"/>
    </source>
</evidence>
<dbReference type="GO" id="GO:0005524">
    <property type="term" value="F:ATP binding"/>
    <property type="evidence" value="ECO:0007669"/>
    <property type="project" value="UniProtKB-KW"/>
</dbReference>
<dbReference type="SMART" id="SM00490">
    <property type="entry name" value="HELICc"/>
    <property type="match status" value="1"/>
</dbReference>
<dbReference type="OrthoDB" id="434041at2759"/>
<feature type="region of interest" description="Disordered" evidence="7">
    <location>
        <begin position="1"/>
        <end position="57"/>
    </location>
</feature>
<feature type="domain" description="DEAD-box RNA helicase Q" evidence="10">
    <location>
        <begin position="62"/>
        <end position="90"/>
    </location>
</feature>
<dbReference type="InterPro" id="IPR001650">
    <property type="entry name" value="Helicase_C-like"/>
</dbReference>
<accession>K8EEC2</accession>
<dbReference type="EMBL" id="FO082274">
    <property type="protein sequence ID" value="CCO16417.1"/>
    <property type="molecule type" value="Genomic_DNA"/>
</dbReference>
<protein>
    <recommendedName>
        <fullName evidence="1">RNA helicase</fullName>
        <ecNumber evidence="1">3.6.4.13</ecNumber>
    </recommendedName>
</protein>
<feature type="domain" description="Helicase C-terminal" evidence="9">
    <location>
        <begin position="343"/>
        <end position="501"/>
    </location>
</feature>
<evidence type="ECO:0000259" key="9">
    <source>
        <dbReference type="PROSITE" id="PS51194"/>
    </source>
</evidence>
<dbReference type="GO" id="GO:0003724">
    <property type="term" value="F:RNA helicase activity"/>
    <property type="evidence" value="ECO:0007669"/>
    <property type="project" value="UniProtKB-EC"/>
</dbReference>